<name>M4BB34_HYAAE</name>
<evidence type="ECO:0000313" key="1">
    <source>
        <dbReference type="EnsemblProtists" id="HpaP803495"/>
    </source>
</evidence>
<proteinExistence type="predicted"/>
<sequence>MAVHPALDWDTLEQTTTHELLLQKRHEVWVECSTFKIVNQAMVKYKLRTCPDGLQHRESIEMVKP</sequence>
<protein>
    <submittedName>
        <fullName evidence="1">Uncharacterized protein</fullName>
    </submittedName>
</protein>
<dbReference type="HOGENOM" id="CLU_2854422_0_0_1"/>
<organism evidence="1 2">
    <name type="scientific">Hyaloperonospora arabidopsidis (strain Emoy2)</name>
    <name type="common">Downy mildew agent</name>
    <name type="synonym">Peronospora arabidopsidis</name>
    <dbReference type="NCBI Taxonomy" id="559515"/>
    <lineage>
        <taxon>Eukaryota</taxon>
        <taxon>Sar</taxon>
        <taxon>Stramenopiles</taxon>
        <taxon>Oomycota</taxon>
        <taxon>Peronosporomycetes</taxon>
        <taxon>Peronosporales</taxon>
        <taxon>Peronosporaceae</taxon>
        <taxon>Hyaloperonospora</taxon>
    </lineage>
</organism>
<dbReference type="Proteomes" id="UP000011713">
    <property type="component" value="Unassembled WGS sequence"/>
</dbReference>
<reference evidence="2" key="1">
    <citation type="journal article" date="2010" name="Science">
        <title>Signatures of adaptation to obligate biotrophy in the Hyaloperonospora arabidopsidis genome.</title>
        <authorList>
            <person name="Baxter L."/>
            <person name="Tripathy S."/>
            <person name="Ishaque N."/>
            <person name="Boot N."/>
            <person name="Cabral A."/>
            <person name="Kemen E."/>
            <person name="Thines M."/>
            <person name="Ah-Fong A."/>
            <person name="Anderson R."/>
            <person name="Badejoko W."/>
            <person name="Bittner-Eddy P."/>
            <person name="Boore J.L."/>
            <person name="Chibucos M.C."/>
            <person name="Coates M."/>
            <person name="Dehal P."/>
            <person name="Delehaunty K."/>
            <person name="Dong S."/>
            <person name="Downton P."/>
            <person name="Dumas B."/>
            <person name="Fabro G."/>
            <person name="Fronick C."/>
            <person name="Fuerstenberg S.I."/>
            <person name="Fulton L."/>
            <person name="Gaulin E."/>
            <person name="Govers F."/>
            <person name="Hughes L."/>
            <person name="Humphray S."/>
            <person name="Jiang R.H."/>
            <person name="Judelson H."/>
            <person name="Kamoun S."/>
            <person name="Kyung K."/>
            <person name="Meijer H."/>
            <person name="Minx P."/>
            <person name="Morris P."/>
            <person name="Nelson J."/>
            <person name="Phuntumart V."/>
            <person name="Qutob D."/>
            <person name="Rehmany A."/>
            <person name="Rougon-Cardoso A."/>
            <person name="Ryden P."/>
            <person name="Torto-Alalibo T."/>
            <person name="Studholme D."/>
            <person name="Wang Y."/>
            <person name="Win J."/>
            <person name="Wood J."/>
            <person name="Clifton S.W."/>
            <person name="Rogers J."/>
            <person name="Van den Ackerveken G."/>
            <person name="Jones J.D."/>
            <person name="McDowell J.M."/>
            <person name="Beynon J."/>
            <person name="Tyler B.M."/>
        </authorList>
    </citation>
    <scope>NUCLEOTIDE SEQUENCE [LARGE SCALE GENOMIC DNA]</scope>
    <source>
        <strain evidence="2">Emoy2</strain>
    </source>
</reference>
<dbReference type="VEuPathDB" id="FungiDB:HpaG803495"/>
<dbReference type="EnsemblProtists" id="HpaT803495">
    <property type="protein sequence ID" value="HpaP803495"/>
    <property type="gene ID" value="HpaG803495"/>
</dbReference>
<dbReference type="AlphaFoldDB" id="M4BB34"/>
<accession>M4BB34</accession>
<keyword evidence="2" id="KW-1185">Reference proteome</keyword>
<dbReference type="InParanoid" id="M4BB34"/>
<dbReference type="EMBL" id="JH598083">
    <property type="status" value="NOT_ANNOTATED_CDS"/>
    <property type="molecule type" value="Genomic_DNA"/>
</dbReference>
<reference evidence="1" key="2">
    <citation type="submission" date="2015-06" db="UniProtKB">
        <authorList>
            <consortium name="EnsemblProtists"/>
        </authorList>
    </citation>
    <scope>IDENTIFICATION</scope>
    <source>
        <strain evidence="1">Emoy2</strain>
    </source>
</reference>
<evidence type="ECO:0000313" key="2">
    <source>
        <dbReference type="Proteomes" id="UP000011713"/>
    </source>
</evidence>